<evidence type="ECO:0000313" key="2">
    <source>
        <dbReference type="EMBL" id="GMT09572.1"/>
    </source>
</evidence>
<comment type="caution">
    <text evidence="2">The sequence shown here is derived from an EMBL/GenBank/DDBJ whole genome shotgun (WGS) entry which is preliminary data.</text>
</comment>
<dbReference type="EMBL" id="BTSY01000001">
    <property type="protein sequence ID" value="GMT09572.1"/>
    <property type="molecule type" value="Genomic_DNA"/>
</dbReference>
<sequence>DESISCPRGSVLRNENGTLNEISCNATTGNYSIAAGEIYCQPLVPELSTTVILAGLIVVAAIIVIGIGVG</sequence>
<evidence type="ECO:0008006" key="4">
    <source>
        <dbReference type="Google" id="ProtNLM"/>
    </source>
</evidence>
<protein>
    <recommendedName>
        <fullName evidence="4">Sushi domain-containing protein</fullName>
    </recommendedName>
</protein>
<evidence type="ECO:0000313" key="3">
    <source>
        <dbReference type="Proteomes" id="UP001432322"/>
    </source>
</evidence>
<organism evidence="2 3">
    <name type="scientific">Pristionchus fissidentatus</name>
    <dbReference type="NCBI Taxonomy" id="1538716"/>
    <lineage>
        <taxon>Eukaryota</taxon>
        <taxon>Metazoa</taxon>
        <taxon>Ecdysozoa</taxon>
        <taxon>Nematoda</taxon>
        <taxon>Chromadorea</taxon>
        <taxon>Rhabditida</taxon>
        <taxon>Rhabditina</taxon>
        <taxon>Diplogasteromorpha</taxon>
        <taxon>Diplogasteroidea</taxon>
        <taxon>Neodiplogasteridae</taxon>
        <taxon>Pristionchus</taxon>
    </lineage>
</organism>
<gene>
    <name evidence="2" type="ORF">PFISCL1PPCAC_869</name>
</gene>
<proteinExistence type="predicted"/>
<dbReference type="Proteomes" id="UP001432322">
    <property type="component" value="Unassembled WGS sequence"/>
</dbReference>
<accession>A0AAV5USM5</accession>
<name>A0AAV5USM5_9BILA</name>
<feature type="non-terminal residue" evidence="2">
    <location>
        <position position="70"/>
    </location>
</feature>
<keyword evidence="1" id="KW-0472">Membrane</keyword>
<evidence type="ECO:0000256" key="1">
    <source>
        <dbReference type="SAM" id="Phobius"/>
    </source>
</evidence>
<keyword evidence="3" id="KW-1185">Reference proteome</keyword>
<keyword evidence="1" id="KW-1133">Transmembrane helix</keyword>
<keyword evidence="1" id="KW-0812">Transmembrane</keyword>
<feature type="non-terminal residue" evidence="2">
    <location>
        <position position="1"/>
    </location>
</feature>
<dbReference type="AlphaFoldDB" id="A0AAV5USM5"/>
<reference evidence="2" key="1">
    <citation type="submission" date="2023-10" db="EMBL/GenBank/DDBJ databases">
        <title>Genome assembly of Pristionchus species.</title>
        <authorList>
            <person name="Yoshida K."/>
            <person name="Sommer R.J."/>
        </authorList>
    </citation>
    <scope>NUCLEOTIDE SEQUENCE</scope>
    <source>
        <strain evidence="2">RS5133</strain>
    </source>
</reference>
<feature type="transmembrane region" description="Helical" evidence="1">
    <location>
        <begin position="51"/>
        <end position="69"/>
    </location>
</feature>